<dbReference type="Gene3D" id="1.10.150.50">
    <property type="entry name" value="Transcription Factor, Ets-1"/>
    <property type="match status" value="1"/>
</dbReference>
<evidence type="ECO:0000313" key="6">
    <source>
        <dbReference type="Proteomes" id="UP001160148"/>
    </source>
</evidence>
<reference evidence="3 6" key="1">
    <citation type="submission" date="2023-01" db="EMBL/GenBank/DDBJ databases">
        <authorList>
            <person name="Whitehead M."/>
        </authorList>
    </citation>
    <scope>NUCLEOTIDE SEQUENCE [LARGE SCALE GENOMIC DNA]</scope>
</reference>
<evidence type="ECO:0000259" key="1">
    <source>
        <dbReference type="SMART" id="SM00454"/>
    </source>
</evidence>
<dbReference type="PANTHER" id="PTHR31025:SF29">
    <property type="entry name" value="SI:CH211-196P9.1"/>
    <property type="match status" value="1"/>
</dbReference>
<evidence type="ECO:0000313" key="5">
    <source>
        <dbReference type="EMBL" id="CAI6364138.1"/>
    </source>
</evidence>
<dbReference type="EMBL" id="CARXXK010000003">
    <property type="protein sequence ID" value="CAI6363515.1"/>
    <property type="molecule type" value="Genomic_DNA"/>
</dbReference>
<proteinExistence type="predicted"/>
<dbReference type="SMART" id="SM00454">
    <property type="entry name" value="SAM"/>
    <property type="match status" value="1"/>
</dbReference>
<organism evidence="3 6">
    <name type="scientific">Macrosiphum euphorbiae</name>
    <name type="common">potato aphid</name>
    <dbReference type="NCBI Taxonomy" id="13131"/>
    <lineage>
        <taxon>Eukaryota</taxon>
        <taxon>Metazoa</taxon>
        <taxon>Ecdysozoa</taxon>
        <taxon>Arthropoda</taxon>
        <taxon>Hexapoda</taxon>
        <taxon>Insecta</taxon>
        <taxon>Pterygota</taxon>
        <taxon>Neoptera</taxon>
        <taxon>Paraneoptera</taxon>
        <taxon>Hemiptera</taxon>
        <taxon>Sternorrhyncha</taxon>
        <taxon>Aphidomorpha</taxon>
        <taxon>Aphidoidea</taxon>
        <taxon>Aphididae</taxon>
        <taxon>Macrosiphini</taxon>
        <taxon>Macrosiphum</taxon>
    </lineage>
</organism>
<dbReference type="EMBL" id="CARXXK010000002">
    <property type="protein sequence ID" value="CAI6355932.1"/>
    <property type="molecule type" value="Genomic_DNA"/>
</dbReference>
<accession>A0AAV0WK72</accession>
<dbReference type="Proteomes" id="UP001160148">
    <property type="component" value="Unassembled WGS sequence"/>
</dbReference>
<dbReference type="EMBL" id="CARXXK010000003">
    <property type="protein sequence ID" value="CAI6364138.1"/>
    <property type="molecule type" value="Genomic_DNA"/>
</dbReference>
<dbReference type="CDD" id="cd09487">
    <property type="entry name" value="SAM_superfamily"/>
    <property type="match status" value="1"/>
</dbReference>
<protein>
    <recommendedName>
        <fullName evidence="1">SAM domain-containing protein</fullName>
    </recommendedName>
</protein>
<gene>
    <name evidence="2" type="ORF">MEUPH1_LOCUS11730</name>
    <name evidence="3" type="ORF">MEUPH1_LOCUS11970</name>
    <name evidence="4" type="ORF">MEUPH1_LOCUS18454</name>
    <name evidence="5" type="ORF">MEUPH1_LOCUS19004</name>
</gene>
<name>A0AAV0WK72_9HEMI</name>
<dbReference type="AlphaFoldDB" id="A0AAV0WK72"/>
<feature type="domain" description="SAM" evidence="1">
    <location>
        <begin position="2"/>
        <end position="67"/>
    </location>
</feature>
<dbReference type="SUPFAM" id="SSF47769">
    <property type="entry name" value="SAM/Pointed domain"/>
    <property type="match status" value="1"/>
</dbReference>
<keyword evidence="6" id="KW-1185">Reference proteome</keyword>
<dbReference type="EMBL" id="CARXXK010000002">
    <property type="protein sequence ID" value="CAI6356214.1"/>
    <property type="molecule type" value="Genomic_DNA"/>
</dbReference>
<evidence type="ECO:0000313" key="3">
    <source>
        <dbReference type="EMBL" id="CAI6356214.1"/>
    </source>
</evidence>
<dbReference type="InterPro" id="IPR013761">
    <property type="entry name" value="SAM/pointed_sf"/>
</dbReference>
<dbReference type="Pfam" id="PF00536">
    <property type="entry name" value="SAM_1"/>
    <property type="match status" value="1"/>
</dbReference>
<sequence>MANGNSRDDIADFLSAWELSQYIDTFQANDIDMKTLPCLNYEIIKELIPIAGHRARFISNLEQWKSIVIQGLPNVGESCSDIFIEQSSSSEYIESSHNESLLTSHSDIASIPSTSVQSIETIKLFYEDLQNVADNTKSTQPQNTHLASQPTTGLLEWLKGTNEGRSLLASYQESGLLDSIGRKRLCNLIISNELSVDVNVRVSSVRLQELAYEITTIFNKERTPTYFIPYLSYGPGLKRAAKGKLLDCLNNRRREFRKSGIIKSLRRSSTPTGRASPALLLPEALQRIAENQTDNPASVEESLNWLRNCSDPWSLVEENWALTAGTRLKAQISNDGQSISAYMSEYPALKKPTGYFLFLKDFDVAYPGYSNKLYQSLPLYKRKILELTGKKLKKTKENTVIQILKEYIQLGAEDNEEVSNIAVLLSLPFLIGVSISRTKKSKIQWRASKQEMRDGFITHVRSNTEVQATITHRRDKLVGLGHTLQPFIIIVGPTLKEISNYLVVVDNIFYQLNSIAASVDCCFKIIITLNAQYSVECETVWCFIQKGFYNLQTPFDKNFTAVNTFLSDVGI</sequence>
<dbReference type="PANTHER" id="PTHR31025">
    <property type="entry name" value="SI:CH211-196P9.1-RELATED"/>
    <property type="match status" value="1"/>
</dbReference>
<dbReference type="InterPro" id="IPR001660">
    <property type="entry name" value="SAM"/>
</dbReference>
<evidence type="ECO:0000313" key="2">
    <source>
        <dbReference type="EMBL" id="CAI6355932.1"/>
    </source>
</evidence>
<evidence type="ECO:0000313" key="4">
    <source>
        <dbReference type="EMBL" id="CAI6363515.1"/>
    </source>
</evidence>
<comment type="caution">
    <text evidence="3">The sequence shown here is derived from an EMBL/GenBank/DDBJ whole genome shotgun (WGS) entry which is preliminary data.</text>
</comment>